<dbReference type="Proteomes" id="UP000319296">
    <property type="component" value="Unassembled WGS sequence"/>
</dbReference>
<dbReference type="InterPro" id="IPR005537">
    <property type="entry name" value="RAMP_III_fam"/>
</dbReference>
<dbReference type="GO" id="GO:0051607">
    <property type="term" value="P:defense response to virus"/>
    <property type="evidence" value="ECO:0007669"/>
    <property type="project" value="UniProtKB-KW"/>
</dbReference>
<evidence type="ECO:0000256" key="1">
    <source>
        <dbReference type="ARBA" id="ARBA00023118"/>
    </source>
</evidence>
<evidence type="ECO:0000313" key="3">
    <source>
        <dbReference type="EMBL" id="RZD19455.1"/>
    </source>
</evidence>
<comment type="caution">
    <text evidence="3">The sequence shown here is derived from an EMBL/GenBank/DDBJ whole genome shotgun (WGS) entry which is preliminary data.</text>
</comment>
<protein>
    <submittedName>
        <fullName evidence="3">Type III-B CRISPR module RAMP protein Cmr1</fullName>
    </submittedName>
</protein>
<evidence type="ECO:0000259" key="2">
    <source>
        <dbReference type="Pfam" id="PF03787"/>
    </source>
</evidence>
<evidence type="ECO:0000313" key="4">
    <source>
        <dbReference type="Proteomes" id="UP000319296"/>
    </source>
</evidence>
<reference evidence="3 4" key="1">
    <citation type="journal article" date="2019" name="ISME J.">
        <title>Insights into ecological role of a new deltaproteobacterial order Candidatus Acidulodesulfobacterales by metagenomics and metatranscriptomics.</title>
        <authorList>
            <person name="Tan S."/>
            <person name="Liu J."/>
            <person name="Fang Y."/>
            <person name="Hedlund B.P."/>
            <person name="Lian Z.H."/>
            <person name="Huang L.Y."/>
            <person name="Li J.T."/>
            <person name="Huang L.N."/>
            <person name="Li W.J."/>
            <person name="Jiang H.C."/>
            <person name="Dong H.L."/>
            <person name="Shu W.S."/>
        </authorList>
    </citation>
    <scope>NUCLEOTIDE SEQUENCE [LARGE SCALE GENOMIC DNA]</scope>
    <source>
        <strain evidence="3">AP1</strain>
    </source>
</reference>
<accession>A0A519BQB0</accession>
<dbReference type="NCBIfam" id="TIGR01894">
    <property type="entry name" value="cas_TM1795_cmr1"/>
    <property type="match status" value="1"/>
</dbReference>
<dbReference type="InterPro" id="IPR007522">
    <property type="entry name" value="CRISPR-assoc_prot_TM1795"/>
</dbReference>
<name>A0A519BQB0_9DELT</name>
<sequence length="309" mass="35293">MAFYINRFSMIERQIYKIDIITPMFLSGAEQQGNAEFRTATVKGMLRFWWRALHPELVNNGNFKNLKEKESEIFGDAGEKFGKSKVKISITSANLKTKKYSPLPHKEKNNFTYECLDVGQGLYLTLYAPEEIHNLFRFMSIAGGLGKRSRRGFGSFSINNDDKLKKIDLDILLNLIKSVNSNNLFKIDNIEPNKIICDKKDKYIADNLISEYPFLIEIQIGKKIKQYGDLLKDIGKASHEHNSDYTGFARGRCRLASPVYVSVIKIEDNFMPIISSLNTAFDNKGNNKSANNLPDRSLEFKNKILSYGD</sequence>
<feature type="domain" description="CRISPR type III-associated protein" evidence="2">
    <location>
        <begin position="17"/>
        <end position="157"/>
    </location>
</feature>
<dbReference type="EMBL" id="SGBB01000001">
    <property type="protein sequence ID" value="RZD19455.1"/>
    <property type="molecule type" value="Genomic_DNA"/>
</dbReference>
<proteinExistence type="predicted"/>
<keyword evidence="1" id="KW-0051">Antiviral defense</keyword>
<dbReference type="AlphaFoldDB" id="A0A519BQB0"/>
<gene>
    <name evidence="3" type="primary">cmr1</name>
    <name evidence="3" type="ORF">EVG15_00820</name>
</gene>
<dbReference type="Pfam" id="PF03787">
    <property type="entry name" value="RAMPs"/>
    <property type="match status" value="1"/>
</dbReference>
<organism evidence="3 4">
    <name type="scientific">Candidatus Acididesulfobacter diazotrophicus</name>
    <dbReference type="NCBI Taxonomy" id="2597226"/>
    <lineage>
        <taxon>Bacteria</taxon>
        <taxon>Deltaproteobacteria</taxon>
        <taxon>Candidatus Acidulodesulfobacterales</taxon>
        <taxon>Candidatus Acididesulfobacter</taxon>
    </lineage>
</organism>